<protein>
    <submittedName>
        <fullName evidence="4">ABC transporter</fullName>
    </submittedName>
</protein>
<dbReference type="InterPro" id="IPR003593">
    <property type="entry name" value="AAA+_ATPase"/>
</dbReference>
<dbReference type="InterPro" id="IPR027417">
    <property type="entry name" value="P-loop_NTPase"/>
</dbReference>
<proteinExistence type="predicted"/>
<keyword evidence="5" id="KW-1185">Reference proteome</keyword>
<evidence type="ECO:0000256" key="1">
    <source>
        <dbReference type="ARBA" id="ARBA00022741"/>
    </source>
</evidence>
<keyword evidence="1" id="KW-0547">Nucleotide-binding</keyword>
<organism evidence="4 5">
    <name type="scientific">Marinobacter psychrophilus</name>
    <dbReference type="NCBI Taxonomy" id="330734"/>
    <lineage>
        <taxon>Bacteria</taxon>
        <taxon>Pseudomonadati</taxon>
        <taxon>Pseudomonadota</taxon>
        <taxon>Gammaproteobacteria</taxon>
        <taxon>Pseudomonadales</taxon>
        <taxon>Marinobacteraceae</taxon>
        <taxon>Marinobacter</taxon>
    </lineage>
</organism>
<dbReference type="PANTHER" id="PTHR24220">
    <property type="entry name" value="IMPORT ATP-BINDING PROTEIN"/>
    <property type="match status" value="1"/>
</dbReference>
<dbReference type="Pfam" id="PF00005">
    <property type="entry name" value="ABC_tran"/>
    <property type="match status" value="1"/>
</dbReference>
<dbReference type="PANTHER" id="PTHR24220:SF659">
    <property type="entry name" value="TRANSPORTER, PUTATIVE-RELATED"/>
    <property type="match status" value="1"/>
</dbReference>
<dbReference type="STRING" id="330734.ABA45_01080"/>
<keyword evidence="2" id="KW-0067">ATP-binding</keyword>
<evidence type="ECO:0000313" key="5">
    <source>
        <dbReference type="Proteomes" id="UP000036406"/>
    </source>
</evidence>
<name>A0A0H4HWX5_9GAMM</name>
<dbReference type="PATRIC" id="fig|330734.3.peg.233"/>
<dbReference type="AlphaFoldDB" id="A0A0H4HWX5"/>
<accession>A0A0H4HWX5</accession>
<gene>
    <name evidence="4" type="ORF">ABA45_01080</name>
</gene>
<dbReference type="Proteomes" id="UP000036406">
    <property type="component" value="Chromosome"/>
</dbReference>
<dbReference type="InterPro" id="IPR015854">
    <property type="entry name" value="ABC_transpr_LolD-like"/>
</dbReference>
<dbReference type="GO" id="GO:0016887">
    <property type="term" value="F:ATP hydrolysis activity"/>
    <property type="evidence" value="ECO:0007669"/>
    <property type="project" value="InterPro"/>
</dbReference>
<dbReference type="GO" id="GO:0022857">
    <property type="term" value="F:transmembrane transporter activity"/>
    <property type="evidence" value="ECO:0007669"/>
    <property type="project" value="TreeGrafter"/>
</dbReference>
<sequence length="225" mass="24054">MTEPLLKVRGLGKHFVNAGQTVDVLSGLELTLAQGESLALMGRSGSGKSTLLNILCGLEQPDAGFLSIAGEHFAADLSASGPNQQRWAMLRRQRIGVVFQEANLMPALSLLDNVRLRARLAGQSDQHCGDWLKRLGIGELAQRYPDQVSGGQRQRAALAMVFAMRPSLILADEPTGSLDARTALEVVDELFHQQAASGCALILATHDSTLAARCGQRLDLAQMGA</sequence>
<dbReference type="PROSITE" id="PS50893">
    <property type="entry name" value="ABC_TRANSPORTER_2"/>
    <property type="match status" value="1"/>
</dbReference>
<dbReference type="RefSeq" id="WP_048383722.1">
    <property type="nucleotide sequence ID" value="NZ_CP011494.1"/>
</dbReference>
<evidence type="ECO:0000256" key="2">
    <source>
        <dbReference type="ARBA" id="ARBA00022840"/>
    </source>
</evidence>
<dbReference type="GO" id="GO:0005524">
    <property type="term" value="F:ATP binding"/>
    <property type="evidence" value="ECO:0007669"/>
    <property type="project" value="UniProtKB-KW"/>
</dbReference>
<dbReference type="PROSITE" id="PS00211">
    <property type="entry name" value="ABC_TRANSPORTER_1"/>
    <property type="match status" value="1"/>
</dbReference>
<dbReference type="Gene3D" id="3.40.50.300">
    <property type="entry name" value="P-loop containing nucleotide triphosphate hydrolases"/>
    <property type="match status" value="1"/>
</dbReference>
<evidence type="ECO:0000313" key="4">
    <source>
        <dbReference type="EMBL" id="AKO51189.1"/>
    </source>
</evidence>
<dbReference type="SUPFAM" id="SSF52540">
    <property type="entry name" value="P-loop containing nucleoside triphosphate hydrolases"/>
    <property type="match status" value="1"/>
</dbReference>
<dbReference type="InterPro" id="IPR017871">
    <property type="entry name" value="ABC_transporter-like_CS"/>
</dbReference>
<feature type="domain" description="ABC transporter" evidence="3">
    <location>
        <begin position="6"/>
        <end position="225"/>
    </location>
</feature>
<dbReference type="GO" id="GO:0005886">
    <property type="term" value="C:plasma membrane"/>
    <property type="evidence" value="ECO:0007669"/>
    <property type="project" value="TreeGrafter"/>
</dbReference>
<evidence type="ECO:0000259" key="3">
    <source>
        <dbReference type="PROSITE" id="PS50893"/>
    </source>
</evidence>
<dbReference type="InterPro" id="IPR003439">
    <property type="entry name" value="ABC_transporter-like_ATP-bd"/>
</dbReference>
<reference evidence="4 5" key="1">
    <citation type="submission" date="2015-05" db="EMBL/GenBank/DDBJ databases">
        <title>Complete genome of Marinobacter psychrophilus strain 20041T isolated from sea-ice of the Canadian Basin.</title>
        <authorList>
            <person name="Song L."/>
            <person name="Ren L."/>
            <person name="Yu Y."/>
            <person name="Wang X."/>
        </authorList>
    </citation>
    <scope>NUCLEOTIDE SEQUENCE [LARGE SCALE GENOMIC DNA]</scope>
    <source>
        <strain evidence="4 5">20041</strain>
    </source>
</reference>
<dbReference type="EMBL" id="CP011494">
    <property type="protein sequence ID" value="AKO51189.1"/>
    <property type="molecule type" value="Genomic_DNA"/>
</dbReference>
<dbReference type="KEGG" id="mpq:ABA45_01080"/>
<dbReference type="SMART" id="SM00382">
    <property type="entry name" value="AAA"/>
    <property type="match status" value="1"/>
</dbReference>